<dbReference type="Pfam" id="PF01764">
    <property type="entry name" value="Lipase_3"/>
    <property type="match status" value="1"/>
</dbReference>
<feature type="signal peptide" evidence="5">
    <location>
        <begin position="1"/>
        <end position="19"/>
    </location>
</feature>
<dbReference type="CDD" id="cd00519">
    <property type="entry name" value="Lipase_3"/>
    <property type="match status" value="1"/>
</dbReference>
<dbReference type="OrthoDB" id="426718at2759"/>
<feature type="chain" id="PRO_5023035118" evidence="5">
    <location>
        <begin position="20"/>
        <end position="304"/>
    </location>
</feature>
<comment type="catalytic activity">
    <reaction evidence="3">
        <text>a diacylglycerol + H2O = a monoacylglycerol + a fatty acid + H(+)</text>
        <dbReference type="Rhea" id="RHEA:32731"/>
        <dbReference type="ChEBI" id="CHEBI:15377"/>
        <dbReference type="ChEBI" id="CHEBI:15378"/>
        <dbReference type="ChEBI" id="CHEBI:17408"/>
        <dbReference type="ChEBI" id="CHEBI:18035"/>
        <dbReference type="ChEBI" id="CHEBI:28868"/>
    </reaction>
</comment>
<evidence type="ECO:0000256" key="5">
    <source>
        <dbReference type="SAM" id="SignalP"/>
    </source>
</evidence>
<comment type="similarity">
    <text evidence="2">Belongs to the AB hydrolase superfamily. Lipase family. Class 3 subfamily.</text>
</comment>
<dbReference type="AlphaFoldDB" id="A0A5C3M5L7"/>
<dbReference type="InterPro" id="IPR002921">
    <property type="entry name" value="Fungal_lipase-type"/>
</dbReference>
<evidence type="ECO:0000259" key="6">
    <source>
        <dbReference type="Pfam" id="PF01764"/>
    </source>
</evidence>
<organism evidence="7 8">
    <name type="scientific">Crucibulum laeve</name>
    <dbReference type="NCBI Taxonomy" id="68775"/>
    <lineage>
        <taxon>Eukaryota</taxon>
        <taxon>Fungi</taxon>
        <taxon>Dikarya</taxon>
        <taxon>Basidiomycota</taxon>
        <taxon>Agaricomycotina</taxon>
        <taxon>Agaricomycetes</taxon>
        <taxon>Agaricomycetidae</taxon>
        <taxon>Agaricales</taxon>
        <taxon>Agaricineae</taxon>
        <taxon>Nidulariaceae</taxon>
        <taxon>Crucibulum</taxon>
    </lineage>
</organism>
<name>A0A5C3M5L7_9AGAR</name>
<evidence type="ECO:0000256" key="4">
    <source>
        <dbReference type="ARBA" id="ARBA00048461"/>
    </source>
</evidence>
<comment type="catalytic activity">
    <reaction evidence="4">
        <text>a monoacylglycerol + H2O = glycerol + a fatty acid + H(+)</text>
        <dbReference type="Rhea" id="RHEA:15245"/>
        <dbReference type="ChEBI" id="CHEBI:15377"/>
        <dbReference type="ChEBI" id="CHEBI:15378"/>
        <dbReference type="ChEBI" id="CHEBI:17408"/>
        <dbReference type="ChEBI" id="CHEBI:17754"/>
        <dbReference type="ChEBI" id="CHEBI:28868"/>
    </reaction>
</comment>
<reference evidence="7 8" key="1">
    <citation type="journal article" date="2019" name="Nat. Ecol. Evol.">
        <title>Megaphylogeny resolves global patterns of mushroom evolution.</title>
        <authorList>
            <person name="Varga T."/>
            <person name="Krizsan K."/>
            <person name="Foldi C."/>
            <person name="Dima B."/>
            <person name="Sanchez-Garcia M."/>
            <person name="Sanchez-Ramirez S."/>
            <person name="Szollosi G.J."/>
            <person name="Szarkandi J.G."/>
            <person name="Papp V."/>
            <person name="Albert L."/>
            <person name="Andreopoulos W."/>
            <person name="Angelini C."/>
            <person name="Antonin V."/>
            <person name="Barry K.W."/>
            <person name="Bougher N.L."/>
            <person name="Buchanan P."/>
            <person name="Buyck B."/>
            <person name="Bense V."/>
            <person name="Catcheside P."/>
            <person name="Chovatia M."/>
            <person name="Cooper J."/>
            <person name="Damon W."/>
            <person name="Desjardin D."/>
            <person name="Finy P."/>
            <person name="Geml J."/>
            <person name="Haridas S."/>
            <person name="Hughes K."/>
            <person name="Justo A."/>
            <person name="Karasinski D."/>
            <person name="Kautmanova I."/>
            <person name="Kiss B."/>
            <person name="Kocsube S."/>
            <person name="Kotiranta H."/>
            <person name="LaButti K.M."/>
            <person name="Lechner B.E."/>
            <person name="Liimatainen K."/>
            <person name="Lipzen A."/>
            <person name="Lukacs Z."/>
            <person name="Mihaltcheva S."/>
            <person name="Morgado L.N."/>
            <person name="Niskanen T."/>
            <person name="Noordeloos M.E."/>
            <person name="Ohm R.A."/>
            <person name="Ortiz-Santana B."/>
            <person name="Ovrebo C."/>
            <person name="Racz N."/>
            <person name="Riley R."/>
            <person name="Savchenko A."/>
            <person name="Shiryaev A."/>
            <person name="Soop K."/>
            <person name="Spirin V."/>
            <person name="Szebenyi C."/>
            <person name="Tomsovsky M."/>
            <person name="Tulloss R.E."/>
            <person name="Uehling J."/>
            <person name="Grigoriev I.V."/>
            <person name="Vagvolgyi C."/>
            <person name="Papp T."/>
            <person name="Martin F.M."/>
            <person name="Miettinen O."/>
            <person name="Hibbett D.S."/>
            <person name="Nagy L.G."/>
        </authorList>
    </citation>
    <scope>NUCLEOTIDE SEQUENCE [LARGE SCALE GENOMIC DNA]</scope>
    <source>
        <strain evidence="7 8">CBS 166.37</strain>
    </source>
</reference>
<dbReference type="GO" id="GO:0006629">
    <property type="term" value="P:lipid metabolic process"/>
    <property type="evidence" value="ECO:0007669"/>
    <property type="project" value="InterPro"/>
</dbReference>
<evidence type="ECO:0000313" key="8">
    <source>
        <dbReference type="Proteomes" id="UP000308652"/>
    </source>
</evidence>
<keyword evidence="5" id="KW-0732">Signal</keyword>
<dbReference type="PANTHER" id="PTHR45856">
    <property type="entry name" value="ALPHA/BETA-HYDROLASES SUPERFAMILY PROTEIN"/>
    <property type="match status" value="1"/>
</dbReference>
<dbReference type="Gene3D" id="3.40.50.1820">
    <property type="entry name" value="alpha/beta hydrolase"/>
    <property type="match status" value="1"/>
</dbReference>
<keyword evidence="8" id="KW-1185">Reference proteome</keyword>
<dbReference type="EMBL" id="ML213598">
    <property type="protein sequence ID" value="TFK39676.1"/>
    <property type="molecule type" value="Genomic_DNA"/>
</dbReference>
<accession>A0A5C3M5L7</accession>
<evidence type="ECO:0000256" key="3">
    <source>
        <dbReference type="ARBA" id="ARBA00047591"/>
    </source>
</evidence>
<sequence length="304" mass="32310">MVAFRLILSVLAGIVGVIAAPALEARQGISTLSAAEVASFKPYTYYASTAYCTPATTLAWNCGANCNANSGFRPVASGGDGAIIQYWYVGYDPALQTVIVAYQGTETSKILPILTDANFFPDDLDDNLFPSIDSSVKTHDGFGNAQKLQVIFLSSARAVLAAVQRAMADYQATKVTIVGHSLGGAIALVTSVYLPLHLPAGTTFQTITYGEPRVGNQGFVDYVNARYQVKRIVNKKDIVPILPGRFLGFAHVNGEIHIGNDSSWVSCPGQDNTNSQCTIGYTPNILVGNPDDHSGPYDGVTMGC</sequence>
<feature type="domain" description="Fungal lipase-type" evidence="6">
    <location>
        <begin position="100"/>
        <end position="245"/>
    </location>
</feature>
<evidence type="ECO:0000256" key="2">
    <source>
        <dbReference type="ARBA" id="ARBA00043996"/>
    </source>
</evidence>
<dbReference type="InterPro" id="IPR051218">
    <property type="entry name" value="Sec_MonoDiacylglyc_Lipase"/>
</dbReference>
<dbReference type="SUPFAM" id="SSF53474">
    <property type="entry name" value="alpha/beta-Hydrolases"/>
    <property type="match status" value="1"/>
</dbReference>
<keyword evidence="1" id="KW-1015">Disulfide bond</keyword>
<gene>
    <name evidence="7" type="ORF">BDQ12DRAFT_649010</name>
</gene>
<protein>
    <submittedName>
        <fullName evidence="7">Lipase</fullName>
    </submittedName>
</protein>
<dbReference type="InterPro" id="IPR029058">
    <property type="entry name" value="AB_hydrolase_fold"/>
</dbReference>
<evidence type="ECO:0000313" key="7">
    <source>
        <dbReference type="EMBL" id="TFK39676.1"/>
    </source>
</evidence>
<dbReference type="Proteomes" id="UP000308652">
    <property type="component" value="Unassembled WGS sequence"/>
</dbReference>
<dbReference type="PANTHER" id="PTHR45856:SF25">
    <property type="entry name" value="FUNGAL LIPASE-LIKE DOMAIN-CONTAINING PROTEIN"/>
    <property type="match status" value="1"/>
</dbReference>
<evidence type="ECO:0000256" key="1">
    <source>
        <dbReference type="ARBA" id="ARBA00023157"/>
    </source>
</evidence>
<proteinExistence type="inferred from homology"/>
<dbReference type="STRING" id="68775.A0A5C3M5L7"/>